<dbReference type="AlphaFoldDB" id="A0A1G8DSZ7"/>
<sequence>MSAGSSIRHSKQNVKLASDKNYSMKYRQLLLALLLVFALFLRAQQKTTDSSGFAHFDCGITQTKQKLDKKFFASTPPVELRVSNEKHTYTIFQFGKRKNKIYLYIRILADDICLKKEKNVDVFFKNGEIITLENEYPLNCNAFFARQLSRKELQKIKGNDIRLIKIYTYKKNYEMDISEVQNQDIHLYIDCLSAYKIKKSDEVRLKKKDRK</sequence>
<gene>
    <name evidence="1" type="ORF">SAMN05421846_101297</name>
</gene>
<evidence type="ECO:0000313" key="2">
    <source>
        <dbReference type="Proteomes" id="UP000198869"/>
    </source>
</evidence>
<dbReference type="STRING" id="311334.SAMN05421846_101297"/>
<evidence type="ECO:0000313" key="1">
    <source>
        <dbReference type="EMBL" id="SDH60725.1"/>
    </source>
</evidence>
<name>A0A1G8DSZ7_9FLAO</name>
<accession>A0A1G8DSZ7</accession>
<protein>
    <submittedName>
        <fullName evidence="1">Uncharacterized protein</fullName>
    </submittedName>
</protein>
<reference evidence="2" key="1">
    <citation type="submission" date="2016-10" db="EMBL/GenBank/DDBJ databases">
        <authorList>
            <person name="Varghese N."/>
            <person name="Submissions S."/>
        </authorList>
    </citation>
    <scope>NUCLEOTIDE SEQUENCE [LARGE SCALE GENOMIC DNA]</scope>
    <source>
        <strain evidence="2">DSM 17071</strain>
    </source>
</reference>
<keyword evidence="2" id="KW-1185">Reference proteome</keyword>
<dbReference type="Proteomes" id="UP000198869">
    <property type="component" value="Unassembled WGS sequence"/>
</dbReference>
<dbReference type="EMBL" id="FNDW01000001">
    <property type="protein sequence ID" value="SDH60725.1"/>
    <property type="molecule type" value="Genomic_DNA"/>
</dbReference>
<proteinExistence type="predicted"/>
<dbReference type="OrthoDB" id="1148022at2"/>
<organism evidence="1 2">
    <name type="scientific">Chryseobacterium taeanense</name>
    <dbReference type="NCBI Taxonomy" id="311334"/>
    <lineage>
        <taxon>Bacteria</taxon>
        <taxon>Pseudomonadati</taxon>
        <taxon>Bacteroidota</taxon>
        <taxon>Flavobacteriia</taxon>
        <taxon>Flavobacteriales</taxon>
        <taxon>Weeksellaceae</taxon>
        <taxon>Chryseobacterium group</taxon>
        <taxon>Chryseobacterium</taxon>
    </lineage>
</organism>